<dbReference type="InterPro" id="IPR036388">
    <property type="entry name" value="WH-like_DNA-bd_sf"/>
</dbReference>
<gene>
    <name evidence="5" type="ORF">ACFQV2_11085</name>
</gene>
<dbReference type="CDD" id="cd06170">
    <property type="entry name" value="LuxR_C_like"/>
    <property type="match status" value="1"/>
</dbReference>
<keyword evidence="1" id="KW-0805">Transcription regulation</keyword>
<evidence type="ECO:0000259" key="4">
    <source>
        <dbReference type="PROSITE" id="PS50043"/>
    </source>
</evidence>
<keyword evidence="2" id="KW-0238">DNA-binding</keyword>
<organism evidence="5 6">
    <name type="scientific">Actinokineospora soli</name>
    <dbReference type="NCBI Taxonomy" id="1048753"/>
    <lineage>
        <taxon>Bacteria</taxon>
        <taxon>Bacillati</taxon>
        <taxon>Actinomycetota</taxon>
        <taxon>Actinomycetes</taxon>
        <taxon>Pseudonocardiales</taxon>
        <taxon>Pseudonocardiaceae</taxon>
        <taxon>Actinokineospora</taxon>
    </lineage>
</organism>
<accession>A0ABW2TL86</accession>
<dbReference type="PROSITE" id="PS50043">
    <property type="entry name" value="HTH_LUXR_2"/>
    <property type="match status" value="1"/>
</dbReference>
<dbReference type="SMART" id="SM00421">
    <property type="entry name" value="HTH_LUXR"/>
    <property type="match status" value="1"/>
</dbReference>
<dbReference type="PRINTS" id="PR00038">
    <property type="entry name" value="HTHLUXR"/>
</dbReference>
<dbReference type="PANTHER" id="PTHR44688">
    <property type="entry name" value="DNA-BINDING TRANSCRIPTIONAL ACTIVATOR DEVR_DOSR"/>
    <property type="match status" value="1"/>
</dbReference>
<dbReference type="PANTHER" id="PTHR44688:SF16">
    <property type="entry name" value="DNA-BINDING TRANSCRIPTIONAL ACTIVATOR DEVR_DOSR"/>
    <property type="match status" value="1"/>
</dbReference>
<reference evidence="6" key="1">
    <citation type="journal article" date="2019" name="Int. J. Syst. Evol. Microbiol.">
        <title>The Global Catalogue of Microorganisms (GCM) 10K type strain sequencing project: providing services to taxonomists for standard genome sequencing and annotation.</title>
        <authorList>
            <consortium name="The Broad Institute Genomics Platform"/>
            <consortium name="The Broad Institute Genome Sequencing Center for Infectious Disease"/>
            <person name="Wu L."/>
            <person name="Ma J."/>
        </authorList>
    </citation>
    <scope>NUCLEOTIDE SEQUENCE [LARGE SCALE GENOMIC DNA]</scope>
    <source>
        <strain evidence="6">JCM 17695</strain>
    </source>
</reference>
<name>A0ABW2TL86_9PSEU</name>
<evidence type="ECO:0000256" key="3">
    <source>
        <dbReference type="ARBA" id="ARBA00023163"/>
    </source>
</evidence>
<evidence type="ECO:0000256" key="2">
    <source>
        <dbReference type="ARBA" id="ARBA00023125"/>
    </source>
</evidence>
<comment type="caution">
    <text evidence="5">The sequence shown here is derived from an EMBL/GenBank/DDBJ whole genome shotgun (WGS) entry which is preliminary data.</text>
</comment>
<keyword evidence="6" id="KW-1185">Reference proteome</keyword>
<dbReference type="Proteomes" id="UP001596512">
    <property type="component" value="Unassembled WGS sequence"/>
</dbReference>
<evidence type="ECO:0000256" key="1">
    <source>
        <dbReference type="ARBA" id="ARBA00023015"/>
    </source>
</evidence>
<feature type="domain" description="HTH luxR-type" evidence="4">
    <location>
        <begin position="43"/>
        <end position="107"/>
    </location>
</feature>
<evidence type="ECO:0000313" key="5">
    <source>
        <dbReference type="EMBL" id="MFC7614018.1"/>
    </source>
</evidence>
<dbReference type="SUPFAM" id="SSF46894">
    <property type="entry name" value="C-terminal effector domain of the bipartite response regulators"/>
    <property type="match status" value="1"/>
</dbReference>
<dbReference type="InterPro" id="IPR016032">
    <property type="entry name" value="Sig_transdc_resp-reg_C-effctor"/>
</dbReference>
<evidence type="ECO:0000313" key="6">
    <source>
        <dbReference type="Proteomes" id="UP001596512"/>
    </source>
</evidence>
<sequence length="107" mass="11454">MIRHTRYLDQARAALGAAFEPAFAAGRALTDDGVADLALSDGAARSDDPLTPREAEIARLVAQGMTNRDIASRLVISPRTADTHVGNILKKLGFTTRVQLVAWVAAR</sequence>
<dbReference type="Gene3D" id="1.10.10.10">
    <property type="entry name" value="Winged helix-like DNA-binding domain superfamily/Winged helix DNA-binding domain"/>
    <property type="match status" value="1"/>
</dbReference>
<keyword evidence="3" id="KW-0804">Transcription</keyword>
<protein>
    <submittedName>
        <fullName evidence="5">LuxR C-terminal-related transcriptional regulator</fullName>
    </submittedName>
</protein>
<dbReference type="InterPro" id="IPR000792">
    <property type="entry name" value="Tscrpt_reg_LuxR_C"/>
</dbReference>
<dbReference type="Pfam" id="PF00196">
    <property type="entry name" value="GerE"/>
    <property type="match status" value="1"/>
</dbReference>
<dbReference type="EMBL" id="JBHTEY010000004">
    <property type="protein sequence ID" value="MFC7614018.1"/>
    <property type="molecule type" value="Genomic_DNA"/>
</dbReference>
<proteinExistence type="predicted"/>